<feature type="region of interest" description="Disordered" evidence="1">
    <location>
        <begin position="38"/>
        <end position="163"/>
    </location>
</feature>
<evidence type="ECO:0000313" key="3">
    <source>
        <dbReference type="Proteomes" id="UP000235786"/>
    </source>
</evidence>
<feature type="compositionally biased region" description="Polar residues" evidence="1">
    <location>
        <begin position="134"/>
        <end position="148"/>
    </location>
</feature>
<protein>
    <recommendedName>
        <fullName evidence="4">C2H2-type domain-containing protein</fullName>
    </recommendedName>
</protein>
<gene>
    <name evidence="2" type="ORF">L207DRAFT_189309</name>
</gene>
<dbReference type="AlphaFoldDB" id="A0A2J6QYZ6"/>
<evidence type="ECO:0000256" key="1">
    <source>
        <dbReference type="SAM" id="MobiDB-lite"/>
    </source>
</evidence>
<name>A0A2J6QYZ6_HYAVF</name>
<feature type="compositionally biased region" description="Basic and acidic residues" evidence="1">
    <location>
        <begin position="96"/>
        <end position="106"/>
    </location>
</feature>
<reference evidence="2 3" key="1">
    <citation type="submission" date="2016-04" db="EMBL/GenBank/DDBJ databases">
        <title>A degradative enzymes factory behind the ericoid mycorrhizal symbiosis.</title>
        <authorList>
            <consortium name="DOE Joint Genome Institute"/>
            <person name="Martino E."/>
            <person name="Morin E."/>
            <person name="Grelet G."/>
            <person name="Kuo A."/>
            <person name="Kohler A."/>
            <person name="Daghino S."/>
            <person name="Barry K."/>
            <person name="Choi C."/>
            <person name="Cichocki N."/>
            <person name="Clum A."/>
            <person name="Copeland A."/>
            <person name="Hainaut M."/>
            <person name="Haridas S."/>
            <person name="Labutti K."/>
            <person name="Lindquist E."/>
            <person name="Lipzen A."/>
            <person name="Khouja H.-R."/>
            <person name="Murat C."/>
            <person name="Ohm R."/>
            <person name="Olson A."/>
            <person name="Spatafora J."/>
            <person name="Veneault-Fourrey C."/>
            <person name="Henrissat B."/>
            <person name="Grigoriev I."/>
            <person name="Martin F."/>
            <person name="Perotto S."/>
        </authorList>
    </citation>
    <scope>NUCLEOTIDE SEQUENCE [LARGE SCALE GENOMIC DNA]</scope>
    <source>
        <strain evidence="2 3">F</strain>
    </source>
</reference>
<evidence type="ECO:0008006" key="4">
    <source>
        <dbReference type="Google" id="ProtNLM"/>
    </source>
</evidence>
<dbReference type="PANTHER" id="PTHR38166:SF1">
    <property type="entry name" value="C2H2-TYPE DOMAIN-CONTAINING PROTEIN"/>
    <property type="match status" value="1"/>
</dbReference>
<feature type="compositionally biased region" description="Polar residues" evidence="1">
    <location>
        <begin position="108"/>
        <end position="120"/>
    </location>
</feature>
<accession>A0A2J6QYZ6</accession>
<dbReference type="EMBL" id="KZ613962">
    <property type="protein sequence ID" value="PMD31496.1"/>
    <property type="molecule type" value="Genomic_DNA"/>
</dbReference>
<dbReference type="PANTHER" id="PTHR38166">
    <property type="entry name" value="C2H2-TYPE DOMAIN-CONTAINING PROTEIN-RELATED"/>
    <property type="match status" value="1"/>
</dbReference>
<sequence length="573" mass="63779">MLDVRLVSVLSGNLDLAARLIPKLHAVLDEDNDSVDCTVTDPTSDHHTSHQGGWESKGKETASGGCSSGRANQYSPSGSSPGKRGRGSGGVNGQNKGDKPSKKPRNDSAGNSGEDSNENPGQREGDFQNDIAGSHTNGPFFNQQNRTSDPPEDDPGPADLFVSGDPPEWACHFHKRDHITYGPWNRKYASCFCSPRKQLRRIKHHFEIVHKPIQCNCCSHIFQSHAELTDHCQETFACLKGSLDLKEGINGGQWDAIEDVLSRQGHKKVDDFSRWYAIWRILFPGLKQPSNPWKERPASFQELDNFNTEECLLKLRTIVDQDVRSGVLPDGRKVHDRYQCLFRKILEEEIASRDRPRHWNLFRTLENSDFSMNPQILQDCNSIQPQIGPLDEDWTYSHQIRRLSQSNLALTEGFLNTFRESGSSTEAASFSVPSALWPDVSANQITTNEPNGLLCSTVNPALIHNYNSIHTPIKPLNDNSIRVQQSRPFSEGQVAFAEGFLDEFLSIGFPTAVTESLECPDLPLPESNTTQNATTEANAPSDNLILDHNQGGDQIMNVLDTENEMPTALAAWK</sequence>
<evidence type="ECO:0000313" key="2">
    <source>
        <dbReference type="EMBL" id="PMD31496.1"/>
    </source>
</evidence>
<keyword evidence="3" id="KW-1185">Reference proteome</keyword>
<dbReference type="STRING" id="1149755.A0A2J6QYZ6"/>
<proteinExistence type="predicted"/>
<organism evidence="2 3">
    <name type="scientific">Hyaloscypha variabilis (strain UAMH 11265 / GT02V1 / F)</name>
    <name type="common">Meliniomyces variabilis</name>
    <dbReference type="NCBI Taxonomy" id="1149755"/>
    <lineage>
        <taxon>Eukaryota</taxon>
        <taxon>Fungi</taxon>
        <taxon>Dikarya</taxon>
        <taxon>Ascomycota</taxon>
        <taxon>Pezizomycotina</taxon>
        <taxon>Leotiomycetes</taxon>
        <taxon>Helotiales</taxon>
        <taxon>Hyaloscyphaceae</taxon>
        <taxon>Hyaloscypha</taxon>
        <taxon>Hyaloscypha variabilis</taxon>
    </lineage>
</organism>
<dbReference type="OrthoDB" id="3558302at2759"/>
<dbReference type="Proteomes" id="UP000235786">
    <property type="component" value="Unassembled WGS sequence"/>
</dbReference>